<feature type="transmembrane region" description="Helical" evidence="2">
    <location>
        <begin position="157"/>
        <end position="177"/>
    </location>
</feature>
<feature type="transmembrane region" description="Helical" evidence="2">
    <location>
        <begin position="125"/>
        <end position="145"/>
    </location>
</feature>
<feature type="transmembrane region" description="Helical" evidence="2">
    <location>
        <begin position="47"/>
        <end position="68"/>
    </location>
</feature>
<proteinExistence type="predicted"/>
<organism evidence="3 4">
    <name type="scientific">Hyphodiscus hymeniophilus</name>
    <dbReference type="NCBI Taxonomy" id="353542"/>
    <lineage>
        <taxon>Eukaryota</taxon>
        <taxon>Fungi</taxon>
        <taxon>Dikarya</taxon>
        <taxon>Ascomycota</taxon>
        <taxon>Pezizomycotina</taxon>
        <taxon>Leotiomycetes</taxon>
        <taxon>Helotiales</taxon>
        <taxon>Hyphodiscaceae</taxon>
        <taxon>Hyphodiscus</taxon>
    </lineage>
</organism>
<name>A0A9P6VKB0_9HELO</name>
<evidence type="ECO:0000313" key="4">
    <source>
        <dbReference type="Proteomes" id="UP000785200"/>
    </source>
</evidence>
<keyword evidence="2" id="KW-0812">Transmembrane</keyword>
<protein>
    <submittedName>
        <fullName evidence="3">Uncharacterized protein</fullName>
    </submittedName>
</protein>
<sequence>MTSSHAPLFAPNRRSMDSTEDEETALLGGFATTSSTRPFATSVHPTLYTRGLALILAIPAFILFVVHGPYFAPAIVFLSFAIARQLVVLISHFGSQIVVIHIEVVHHRLKSVSARAQERWIKKSAALAVDGVILLGMLVTLSMVAHNVAIWHYAYSWRPLVTAAVVLGFLVFGLLLISAPDFGYPRSVDLTMVVERPASGQIKFATSVQFGEPEDSENGGESPPNTGKYVQHEDV</sequence>
<keyword evidence="2" id="KW-0472">Membrane</keyword>
<evidence type="ECO:0000313" key="3">
    <source>
        <dbReference type="EMBL" id="KAG0649189.1"/>
    </source>
</evidence>
<evidence type="ECO:0000256" key="2">
    <source>
        <dbReference type="SAM" id="Phobius"/>
    </source>
</evidence>
<comment type="caution">
    <text evidence="3">The sequence shown here is derived from an EMBL/GenBank/DDBJ whole genome shotgun (WGS) entry which is preliminary data.</text>
</comment>
<feature type="transmembrane region" description="Helical" evidence="2">
    <location>
        <begin position="74"/>
        <end position="104"/>
    </location>
</feature>
<dbReference type="AlphaFoldDB" id="A0A9P6VKB0"/>
<feature type="region of interest" description="Disordered" evidence="1">
    <location>
        <begin position="211"/>
        <end position="235"/>
    </location>
</feature>
<keyword evidence="2" id="KW-1133">Transmembrane helix</keyword>
<reference evidence="3" key="1">
    <citation type="submission" date="2019-07" db="EMBL/GenBank/DDBJ databases">
        <title>Hyphodiscus hymeniophilus genome sequencing and assembly.</title>
        <authorList>
            <person name="Kramer G."/>
            <person name="Nodwell J."/>
        </authorList>
    </citation>
    <scope>NUCLEOTIDE SEQUENCE</scope>
    <source>
        <strain evidence="3">ATCC 34498</strain>
    </source>
</reference>
<dbReference type="OrthoDB" id="3536305at2759"/>
<dbReference type="EMBL" id="VNKQ01000008">
    <property type="protein sequence ID" value="KAG0649189.1"/>
    <property type="molecule type" value="Genomic_DNA"/>
</dbReference>
<keyword evidence="4" id="KW-1185">Reference proteome</keyword>
<accession>A0A9P6VKB0</accession>
<gene>
    <name evidence="3" type="ORF">D0Z07_4554</name>
</gene>
<evidence type="ECO:0000256" key="1">
    <source>
        <dbReference type="SAM" id="MobiDB-lite"/>
    </source>
</evidence>
<dbReference type="Proteomes" id="UP000785200">
    <property type="component" value="Unassembled WGS sequence"/>
</dbReference>